<comment type="similarity">
    <text evidence="1 2">Belongs to the CutC family.</text>
</comment>
<dbReference type="EMBL" id="ACYU01000165">
    <property type="protein sequence ID" value="EEW05721.1"/>
    <property type="molecule type" value="Genomic_DNA"/>
</dbReference>
<dbReference type="Gene3D" id="3.20.20.380">
    <property type="entry name" value="Copper homeostasis (CutC) domain"/>
    <property type="match status" value="1"/>
</dbReference>
<dbReference type="FunFam" id="3.20.20.380:FF:000001">
    <property type="entry name" value="Copper homeostasis protein CutC"/>
    <property type="match status" value="1"/>
</dbReference>
<accession>D2YHQ6</accession>
<organism evidence="3 4">
    <name type="scientific">Vibrio mimicus VM603</name>
    <dbReference type="NCBI Taxonomy" id="671074"/>
    <lineage>
        <taxon>Bacteria</taxon>
        <taxon>Pseudomonadati</taxon>
        <taxon>Pseudomonadota</taxon>
        <taxon>Gammaproteobacteria</taxon>
        <taxon>Vibrionales</taxon>
        <taxon>Vibrionaceae</taxon>
        <taxon>Vibrio</taxon>
    </lineage>
</organism>
<evidence type="ECO:0000256" key="2">
    <source>
        <dbReference type="HAMAP-Rule" id="MF_00795"/>
    </source>
</evidence>
<comment type="caution">
    <text evidence="2">Once thought to be involved in copper homeostasis, experiments in E.coli have shown this is not the case.</text>
</comment>
<dbReference type="Proteomes" id="UP000004827">
    <property type="component" value="Unassembled WGS sequence"/>
</dbReference>
<dbReference type="GO" id="GO:0005507">
    <property type="term" value="F:copper ion binding"/>
    <property type="evidence" value="ECO:0007669"/>
    <property type="project" value="TreeGrafter"/>
</dbReference>
<sequence>MMKAISLYLPGDNPMNYQVEVCIDNIESLHKAIAGGATRIELCSSLALGGLTPSSGLMQSAGRISSIPVYAMIRPREGDFFYHEDEIAIMVQDIHAAHQANLQGVVLGLLTPDGSIDVKRGKPLIELAHSLGLGVTFHRAFDHCANPEHALEEIIKLGCERVLTSGLARSAYLGIERLTQLVKQSAGRISIMAGAGVNAQNVAEIAVATGVHELHLSAKTTRPSLMQFIRSESKMGASDCDDFIIPVTSTEALQQTVQALNSIHSNRT</sequence>
<keyword evidence="2" id="KW-0963">Cytoplasm</keyword>
<evidence type="ECO:0000313" key="4">
    <source>
        <dbReference type="Proteomes" id="UP000004827"/>
    </source>
</evidence>
<dbReference type="PANTHER" id="PTHR12598">
    <property type="entry name" value="COPPER HOMEOSTASIS PROTEIN CUTC"/>
    <property type="match status" value="1"/>
</dbReference>
<dbReference type="SUPFAM" id="SSF110395">
    <property type="entry name" value="CutC-like"/>
    <property type="match status" value="1"/>
</dbReference>
<reference evidence="3 4" key="1">
    <citation type="journal article" date="2009" name="BMC Evol. Biol.">
        <title>Genomic taxonomy of Vibrios.</title>
        <authorList>
            <person name="Thompson C.C."/>
            <person name="Vicente A.C."/>
            <person name="Souza R.C."/>
            <person name="Vasconcelos A.T."/>
            <person name="Vesth T."/>
            <person name="Alves N.Jr."/>
            <person name="Ussery D.W."/>
            <person name="Iida T."/>
            <person name="Thompson F.L."/>
        </authorList>
    </citation>
    <scope>NUCLEOTIDE SEQUENCE [LARGE SCALE GENOMIC DNA]</scope>
    <source>
        <strain evidence="3 4">VM603</strain>
    </source>
</reference>
<evidence type="ECO:0000256" key="1">
    <source>
        <dbReference type="ARBA" id="ARBA00007768"/>
    </source>
</evidence>
<name>D2YHQ6_VIBMI</name>
<evidence type="ECO:0000313" key="3">
    <source>
        <dbReference type="EMBL" id="EEW05721.1"/>
    </source>
</evidence>
<dbReference type="HAMAP" id="MF_00795">
    <property type="entry name" value="CutC"/>
    <property type="match status" value="1"/>
</dbReference>
<dbReference type="PANTHER" id="PTHR12598:SF0">
    <property type="entry name" value="COPPER HOMEOSTASIS PROTEIN CUTC HOMOLOG"/>
    <property type="match status" value="1"/>
</dbReference>
<dbReference type="InterPro" id="IPR005627">
    <property type="entry name" value="CutC-like"/>
</dbReference>
<dbReference type="AlphaFoldDB" id="D2YHQ6"/>
<gene>
    <name evidence="2 3" type="primary">cutC</name>
    <name evidence="3" type="ORF">VMB_30530</name>
</gene>
<protein>
    <recommendedName>
        <fullName evidence="2">PF03932 family protein CutC</fullName>
    </recommendedName>
</protein>
<dbReference type="InterPro" id="IPR036822">
    <property type="entry name" value="CutC-like_dom_sf"/>
</dbReference>
<dbReference type="Pfam" id="PF03932">
    <property type="entry name" value="CutC"/>
    <property type="match status" value="1"/>
</dbReference>
<comment type="caution">
    <text evidence="3">The sequence shown here is derived from an EMBL/GenBank/DDBJ whole genome shotgun (WGS) entry which is preliminary data.</text>
</comment>
<proteinExistence type="inferred from homology"/>
<comment type="subcellular location">
    <subcellularLocation>
        <location evidence="2">Cytoplasm</location>
    </subcellularLocation>
</comment>
<dbReference type="GO" id="GO:0005737">
    <property type="term" value="C:cytoplasm"/>
    <property type="evidence" value="ECO:0007669"/>
    <property type="project" value="UniProtKB-SubCell"/>
</dbReference>